<evidence type="ECO:0000313" key="3">
    <source>
        <dbReference type="Proteomes" id="UP000198553"/>
    </source>
</evidence>
<dbReference type="AlphaFoldDB" id="A0A1H8K8I9"/>
<dbReference type="Gene3D" id="1.10.260.40">
    <property type="entry name" value="lambda repressor-like DNA-binding domains"/>
    <property type="match status" value="1"/>
</dbReference>
<dbReference type="EMBL" id="FOBW01000025">
    <property type="protein sequence ID" value="SEN89283.1"/>
    <property type="molecule type" value="Genomic_DNA"/>
</dbReference>
<protein>
    <submittedName>
        <fullName evidence="2">Cro/C1-type HTH DNA-binding domain-containing protein</fullName>
    </submittedName>
</protein>
<dbReference type="GO" id="GO:0003677">
    <property type="term" value="F:DNA binding"/>
    <property type="evidence" value="ECO:0007669"/>
    <property type="project" value="UniProtKB-KW"/>
</dbReference>
<accession>A0A1H8K8I9</accession>
<evidence type="ECO:0000313" key="2">
    <source>
        <dbReference type="EMBL" id="SEN89283.1"/>
    </source>
</evidence>
<evidence type="ECO:0000259" key="1">
    <source>
        <dbReference type="PROSITE" id="PS50943"/>
    </source>
</evidence>
<name>A0A1H8K8I9_9BACI</name>
<dbReference type="PROSITE" id="PS50943">
    <property type="entry name" value="HTH_CROC1"/>
    <property type="match status" value="1"/>
</dbReference>
<gene>
    <name evidence="2" type="ORF">SAMN05192533_12533</name>
</gene>
<proteinExistence type="predicted"/>
<dbReference type="RefSeq" id="WP_090750300.1">
    <property type="nucleotide sequence ID" value="NZ_FOBW01000025.1"/>
</dbReference>
<dbReference type="OrthoDB" id="2186666at2"/>
<dbReference type="InterPro" id="IPR001387">
    <property type="entry name" value="Cro/C1-type_HTH"/>
</dbReference>
<keyword evidence="3" id="KW-1185">Reference proteome</keyword>
<feature type="domain" description="HTH cro/C1-type" evidence="1">
    <location>
        <begin position="9"/>
        <end position="66"/>
    </location>
</feature>
<organism evidence="2 3">
    <name type="scientific">Mesobacillus persicus</name>
    <dbReference type="NCBI Taxonomy" id="930146"/>
    <lineage>
        <taxon>Bacteria</taxon>
        <taxon>Bacillati</taxon>
        <taxon>Bacillota</taxon>
        <taxon>Bacilli</taxon>
        <taxon>Bacillales</taxon>
        <taxon>Bacillaceae</taxon>
        <taxon>Mesobacillus</taxon>
    </lineage>
</organism>
<reference evidence="3" key="1">
    <citation type="submission" date="2016-10" db="EMBL/GenBank/DDBJ databases">
        <authorList>
            <person name="Varghese N."/>
            <person name="Submissions S."/>
        </authorList>
    </citation>
    <scope>NUCLEOTIDE SEQUENCE [LARGE SCALE GENOMIC DNA]</scope>
    <source>
        <strain evidence="3">B48,IBRC-M 10115,DSM 25386,CECT 8001</strain>
    </source>
</reference>
<dbReference type="Pfam" id="PF13443">
    <property type="entry name" value="HTH_26"/>
    <property type="match status" value="1"/>
</dbReference>
<dbReference type="STRING" id="930146.SAMN05192533_12533"/>
<keyword evidence="2" id="KW-0238">DNA-binding</keyword>
<dbReference type="SUPFAM" id="SSF47413">
    <property type="entry name" value="lambda repressor-like DNA-binding domains"/>
    <property type="match status" value="1"/>
</dbReference>
<dbReference type="InterPro" id="IPR010982">
    <property type="entry name" value="Lambda_DNA-bd_dom_sf"/>
</dbReference>
<sequence>MGKDVQVFIYELMESRGISSIRELGRLTDIRHAALIELANQKRQNINFTHIKKLAETLNISDMNEIMRIIDTKDK</sequence>
<dbReference type="Proteomes" id="UP000198553">
    <property type="component" value="Unassembled WGS sequence"/>
</dbReference>